<dbReference type="EMBL" id="JAPZBQ010000005">
    <property type="protein sequence ID" value="KAJ5329053.1"/>
    <property type="molecule type" value="Genomic_DNA"/>
</dbReference>
<dbReference type="InterPro" id="IPR042099">
    <property type="entry name" value="ANL_N_sf"/>
</dbReference>
<dbReference type="InterPro" id="IPR000873">
    <property type="entry name" value="AMP-dep_synth/lig_dom"/>
</dbReference>
<dbReference type="Gene3D" id="3.30.300.30">
    <property type="match status" value="1"/>
</dbReference>
<reference evidence="5" key="1">
    <citation type="submission" date="2022-12" db="EMBL/GenBank/DDBJ databases">
        <authorList>
            <person name="Petersen C."/>
        </authorList>
    </citation>
    <scope>NUCLEOTIDE SEQUENCE</scope>
    <source>
        <strain evidence="5">IBT 35673</strain>
    </source>
</reference>
<keyword evidence="2" id="KW-0597">Phosphoprotein</keyword>
<dbReference type="Gene3D" id="3.40.50.720">
    <property type="entry name" value="NAD(P)-binding Rossmann-like Domain"/>
    <property type="match status" value="1"/>
</dbReference>
<dbReference type="Pfam" id="PF07993">
    <property type="entry name" value="NAD_binding_4"/>
    <property type="match status" value="1"/>
</dbReference>
<dbReference type="NCBIfam" id="TIGR01733">
    <property type="entry name" value="AA-adenyl-dom"/>
    <property type="match status" value="1"/>
</dbReference>
<protein>
    <submittedName>
        <fullName evidence="5">Acetyl-CoA synthetase-like protein</fullName>
    </submittedName>
</protein>
<evidence type="ECO:0000256" key="2">
    <source>
        <dbReference type="ARBA" id="ARBA00022553"/>
    </source>
</evidence>
<accession>A0A9W9QB73</accession>
<feature type="domain" description="Thioester reductase (TE)" evidence="4">
    <location>
        <begin position="675"/>
        <end position="896"/>
    </location>
</feature>
<dbReference type="InterPro" id="IPR045851">
    <property type="entry name" value="AMP-bd_C_sf"/>
</dbReference>
<dbReference type="AlphaFoldDB" id="A0A9W9QB73"/>
<proteinExistence type="predicted"/>
<dbReference type="PANTHER" id="PTHR44845">
    <property type="entry name" value="CARRIER DOMAIN-CONTAINING PROTEIN"/>
    <property type="match status" value="1"/>
</dbReference>
<evidence type="ECO:0000259" key="4">
    <source>
        <dbReference type="Pfam" id="PF07993"/>
    </source>
</evidence>
<dbReference type="InterPro" id="IPR013120">
    <property type="entry name" value="FAR_NAD-bd"/>
</dbReference>
<keyword evidence="1" id="KW-0596">Phosphopantetheine</keyword>
<feature type="domain" description="AMP-dependent synthetase/ligase" evidence="3">
    <location>
        <begin position="37"/>
        <end position="379"/>
    </location>
</feature>
<evidence type="ECO:0000313" key="5">
    <source>
        <dbReference type="EMBL" id="KAJ5329053.1"/>
    </source>
</evidence>
<dbReference type="Proteomes" id="UP001147695">
    <property type="component" value="Unassembled WGS sequence"/>
</dbReference>
<dbReference type="CDD" id="cd05918">
    <property type="entry name" value="A_NRPS_SidN3_like"/>
    <property type="match status" value="1"/>
</dbReference>
<dbReference type="PANTHER" id="PTHR44845:SF4">
    <property type="entry name" value="NONRIBOSOMAL PEPTIDE SYNTHASE INPA"/>
    <property type="match status" value="1"/>
</dbReference>
<dbReference type="Gene3D" id="3.40.50.12780">
    <property type="entry name" value="N-terminal domain of ligase-like"/>
    <property type="match status" value="1"/>
</dbReference>
<dbReference type="SUPFAM" id="SSF56801">
    <property type="entry name" value="Acetyl-CoA synthetase-like"/>
    <property type="match status" value="1"/>
</dbReference>
<organism evidence="5 6">
    <name type="scientific">Penicillium brevicompactum</name>
    <dbReference type="NCBI Taxonomy" id="5074"/>
    <lineage>
        <taxon>Eukaryota</taxon>
        <taxon>Fungi</taxon>
        <taxon>Dikarya</taxon>
        <taxon>Ascomycota</taxon>
        <taxon>Pezizomycotina</taxon>
        <taxon>Eurotiomycetes</taxon>
        <taxon>Eurotiomycetidae</taxon>
        <taxon>Eurotiales</taxon>
        <taxon>Aspergillaceae</taxon>
        <taxon>Penicillium</taxon>
    </lineage>
</organism>
<name>A0A9W9QB73_PENBR</name>
<dbReference type="InterPro" id="IPR036291">
    <property type="entry name" value="NAD(P)-bd_dom_sf"/>
</dbReference>
<dbReference type="InterPro" id="IPR010071">
    <property type="entry name" value="AA_adenyl_dom"/>
</dbReference>
<dbReference type="SUPFAM" id="SSF51735">
    <property type="entry name" value="NAD(P)-binding Rossmann-fold domains"/>
    <property type="match status" value="1"/>
</dbReference>
<sequence>MIKDIEVISNQDRLCLREWMEADPPKPATTIHGLVNRQYHERPAHIAISSTSGDITYEELGIKSAAMARKLRENGVGAGDIVGVCVKKSALSLMILLAILRAGAGYIPIATSIPIDRMEYITRKAELQVLVTESPIIERLKGHDSFHEFRMITPTYLDQEEALSNEWASELEADPSQVAYAMFTSGSTGQPKGVAHNHGAVSGSLEAVAQIFELDCSTRFLQFASFSFDASICEIFAPWVVGGTVCIPSEDERIGNLARAMHELNVTDASLTPAIVASLRPESLPTLRNLYIGGEAPTTTILSTWADKVRLSNIYGLTEGGVWDTVKLKLGSNDSPKAIGRGIGAKCWIVDPENIRKLQPIGVEGEVLLQSPYLAKGFLGDTAGSSDAFISLPESLSTLTGPSSARCYRTGDLARCQPGGGMIFTGRRAGFVKIRGLRVELGEMEKAIRDYLHTDEQAAVILARDEKNDSPELVAFVEQKEGRPSSFADQMSAGLQNVLPSYMVPSAFVTVQSMPLTESKKIHRQELAARWASMTLSDTMAFRPGGTLSHTWSRIDPANPRAIALSNIIANIVETKRPSAGEILRGWDFPLTSVGLDSIQTAYLSGEIRRHLGGATQIQDLLQPGVTVCQLDRRLSECNGDGFHGPRDLLGELSSIDVQVVNLAQKKKTIFATSVTGFLGSQLLRGLLESPNVERIVGLVRAGSEKQAREKIRAQAQLGQWWQAEFDSQIEVWLGDLSLPKLGLDDAHWKDLTGHLRIDGIIHNGARVNWMDDFSTLKPTNVDSTCAILEALSEMPTPCPFTYVSGGYLPLPTETREQVLHNLAHASGYDQTKFLSRMMVERYNHQLEQWPNTSTPRARVVHPGYLAGTRWEGIAHPEDFLWRLAYCFSSLETVSSDMLKAHIPVAGVEQVTSLVVDSVLNPQGKQVVDCHDGVSVETLCKIISSCSGRSIRTVSHGEWMAALRADVERSALDHPFLPVLDWFEANMEQFTGPSLLEWPTAFNQRDTIAALDKSTRYLMSIGFLPCEDGSRMPVGQPSSPQFQRSSK</sequence>
<dbReference type="Pfam" id="PF00501">
    <property type="entry name" value="AMP-binding"/>
    <property type="match status" value="1"/>
</dbReference>
<evidence type="ECO:0000256" key="1">
    <source>
        <dbReference type="ARBA" id="ARBA00022450"/>
    </source>
</evidence>
<gene>
    <name evidence="5" type="ORF">N7452_009443</name>
</gene>
<reference evidence="5" key="2">
    <citation type="journal article" date="2023" name="IMA Fungus">
        <title>Comparative genomic study of the Penicillium genus elucidates a diverse pangenome and 15 lateral gene transfer events.</title>
        <authorList>
            <person name="Petersen C."/>
            <person name="Sorensen T."/>
            <person name="Nielsen M.R."/>
            <person name="Sondergaard T.E."/>
            <person name="Sorensen J.L."/>
            <person name="Fitzpatrick D.A."/>
            <person name="Frisvad J.C."/>
            <person name="Nielsen K.L."/>
        </authorList>
    </citation>
    <scope>NUCLEOTIDE SEQUENCE</scope>
    <source>
        <strain evidence="5">IBT 35673</strain>
    </source>
</reference>
<evidence type="ECO:0000259" key="3">
    <source>
        <dbReference type="Pfam" id="PF00501"/>
    </source>
</evidence>
<evidence type="ECO:0000313" key="6">
    <source>
        <dbReference type="Proteomes" id="UP001147695"/>
    </source>
</evidence>
<comment type="caution">
    <text evidence="5">The sequence shown here is derived from an EMBL/GenBank/DDBJ whole genome shotgun (WGS) entry which is preliminary data.</text>
</comment>